<dbReference type="KEGG" id="samy:DB32_000707"/>
<reference evidence="3 4" key="1">
    <citation type="submission" date="2015-03" db="EMBL/GenBank/DDBJ databases">
        <title>Genome assembly of Sandaracinus amylolyticus DSM 53668.</title>
        <authorList>
            <person name="Sharma G."/>
            <person name="Subramanian S."/>
        </authorList>
    </citation>
    <scope>NUCLEOTIDE SEQUENCE [LARGE SCALE GENOMIC DNA]</scope>
    <source>
        <strain evidence="3 4">DSM 53668</strain>
    </source>
</reference>
<dbReference type="InterPro" id="IPR001296">
    <property type="entry name" value="Glyco_trans_1"/>
</dbReference>
<dbReference type="NCBIfam" id="TIGR03999">
    <property type="entry name" value="thiol_BshA"/>
    <property type="match status" value="1"/>
</dbReference>
<evidence type="ECO:0000313" key="3">
    <source>
        <dbReference type="EMBL" id="AKF03558.1"/>
    </source>
</evidence>
<name>A0A0F6VZQ4_9BACT</name>
<dbReference type="STRING" id="927083.DB32_000707"/>
<feature type="domain" description="Glycosyltransferase subfamily 4-like N-terminal" evidence="2">
    <location>
        <begin position="15"/>
        <end position="173"/>
    </location>
</feature>
<sequence length="385" mass="40400">MSRLEIGVVCLASLGGSGTVAVELAQELAARGHRVTVLAEARPPRLRDASVGFAQIVAPEHPLFAQPDALALAATLIARHRERPFDVVHLHYGVPHAVAAHLVRETLGTSGPALVLTLHGTDVTTFGADARYASVIAACLRSVDAITTPSAFLQRATQQAFDVAPIVVPNSVDGRVFRPEAADRARVDEIFGGRRAAATLVHVSNFRPVKQTRALVPMMQHLTRALPGGARLLLVGDGPERDRVEADARAAGIGDALRFVAPADDPATLASWIAACDLFVLPSEIESFGLAALEALACGVPVLAQRVGGLPEVVRDGVTGVLVDALDALPTAAETLLRAPASARTAMSIAAARDARERFSPGATTDAYEAVHRRALGAFRSPRSD</sequence>
<keyword evidence="3" id="KW-0808">Transferase</keyword>
<dbReference type="Gene3D" id="3.40.50.2000">
    <property type="entry name" value="Glycogen Phosphorylase B"/>
    <property type="match status" value="2"/>
</dbReference>
<keyword evidence="4" id="KW-1185">Reference proteome</keyword>
<dbReference type="EMBL" id="CP011125">
    <property type="protein sequence ID" value="AKF03558.1"/>
    <property type="molecule type" value="Genomic_DNA"/>
</dbReference>
<organism evidence="3 4">
    <name type="scientific">Sandaracinus amylolyticus</name>
    <dbReference type="NCBI Taxonomy" id="927083"/>
    <lineage>
        <taxon>Bacteria</taxon>
        <taxon>Pseudomonadati</taxon>
        <taxon>Myxococcota</taxon>
        <taxon>Polyangia</taxon>
        <taxon>Polyangiales</taxon>
        <taxon>Sandaracinaceae</taxon>
        <taxon>Sandaracinus</taxon>
    </lineage>
</organism>
<dbReference type="OrthoDB" id="9803091at2"/>
<protein>
    <submittedName>
        <fullName evidence="3">Glycosyltransferase</fullName>
    </submittedName>
</protein>
<proteinExistence type="predicted"/>
<dbReference type="InterPro" id="IPR023881">
    <property type="entry name" value="Thiol_BshA"/>
</dbReference>
<dbReference type="PANTHER" id="PTHR45947:SF13">
    <property type="entry name" value="TRANSFERASE"/>
    <property type="match status" value="1"/>
</dbReference>
<gene>
    <name evidence="3" type="ORF">DB32_000707</name>
</gene>
<accession>A0A0F6VZQ4</accession>
<dbReference type="Pfam" id="PF00534">
    <property type="entry name" value="Glycos_transf_1"/>
    <property type="match status" value="1"/>
</dbReference>
<dbReference type="GO" id="GO:0071793">
    <property type="term" value="P:bacillithiol biosynthetic process"/>
    <property type="evidence" value="ECO:0007669"/>
    <property type="project" value="InterPro"/>
</dbReference>
<dbReference type="SUPFAM" id="SSF53756">
    <property type="entry name" value="UDP-Glycosyltransferase/glycogen phosphorylase"/>
    <property type="match status" value="1"/>
</dbReference>
<feature type="domain" description="Glycosyl transferase family 1" evidence="1">
    <location>
        <begin position="199"/>
        <end position="346"/>
    </location>
</feature>
<dbReference type="PANTHER" id="PTHR45947">
    <property type="entry name" value="SULFOQUINOVOSYL TRANSFERASE SQD2"/>
    <property type="match status" value="1"/>
</dbReference>
<dbReference type="Proteomes" id="UP000034883">
    <property type="component" value="Chromosome"/>
</dbReference>
<dbReference type="InterPro" id="IPR028098">
    <property type="entry name" value="Glyco_trans_4-like_N"/>
</dbReference>
<dbReference type="Pfam" id="PF13439">
    <property type="entry name" value="Glyco_transf_4"/>
    <property type="match status" value="1"/>
</dbReference>
<dbReference type="InterPro" id="IPR050194">
    <property type="entry name" value="Glycosyltransferase_grp1"/>
</dbReference>
<evidence type="ECO:0000313" key="4">
    <source>
        <dbReference type="Proteomes" id="UP000034883"/>
    </source>
</evidence>
<dbReference type="AlphaFoldDB" id="A0A0F6VZQ4"/>
<evidence type="ECO:0000259" key="2">
    <source>
        <dbReference type="Pfam" id="PF13439"/>
    </source>
</evidence>
<dbReference type="RefSeq" id="WP_075097439.1">
    <property type="nucleotide sequence ID" value="NZ_CP011125.1"/>
</dbReference>
<evidence type="ECO:0000259" key="1">
    <source>
        <dbReference type="Pfam" id="PF00534"/>
    </source>
</evidence>
<dbReference type="GO" id="GO:0016757">
    <property type="term" value="F:glycosyltransferase activity"/>
    <property type="evidence" value="ECO:0007669"/>
    <property type="project" value="InterPro"/>
</dbReference>